<proteinExistence type="predicted"/>
<gene>
    <name evidence="1" type="ORF">CK203_000085</name>
</gene>
<evidence type="ECO:0000313" key="1">
    <source>
        <dbReference type="EMBL" id="RVX23081.1"/>
    </source>
</evidence>
<reference evidence="1 2" key="1">
    <citation type="journal article" date="2018" name="PLoS Genet.">
        <title>Population sequencing reveals clonal diversity and ancestral inbreeding in the grapevine cultivar Chardonnay.</title>
        <authorList>
            <person name="Roach M.J."/>
            <person name="Johnson D.L."/>
            <person name="Bohlmann J."/>
            <person name="van Vuuren H.J."/>
            <person name="Jones S.J."/>
            <person name="Pretorius I.S."/>
            <person name="Schmidt S.A."/>
            <person name="Borneman A.R."/>
        </authorList>
    </citation>
    <scope>NUCLEOTIDE SEQUENCE [LARGE SCALE GENOMIC DNA]</scope>
    <source>
        <strain evidence="2">cv. Chardonnay</strain>
        <tissue evidence="1">Leaf</tissue>
    </source>
</reference>
<name>A0A438KPF0_VITVI</name>
<accession>A0A438KPF0</accession>
<dbReference type="AlphaFoldDB" id="A0A438KPF0"/>
<sequence length="253" mass="27674">MLVITFKGLVADQGTEGSILLVHLSLGWAAAMHGCNNQSLDLPGKCRKFSLPLPLLLLLSQVLPSYTLCPKMSYSALYFHHSVVVPVSVLVEISEDKHETANNCIITRVEVIGTSDGNEEVASEVKVEAFLSHNQGVALPILPIPFEPMEADWVTGPWPRPMGSLSAFIPHPCEPRTLGLEPLLRVIAMHTLVSPGVSTTCTRLLLTPQCSERPVMYSGSGASAWGHFRLPHQMMDFSGELRRAMQRHANSET</sequence>
<evidence type="ECO:0000313" key="2">
    <source>
        <dbReference type="Proteomes" id="UP000288805"/>
    </source>
</evidence>
<organism evidence="1 2">
    <name type="scientific">Vitis vinifera</name>
    <name type="common">Grape</name>
    <dbReference type="NCBI Taxonomy" id="29760"/>
    <lineage>
        <taxon>Eukaryota</taxon>
        <taxon>Viridiplantae</taxon>
        <taxon>Streptophyta</taxon>
        <taxon>Embryophyta</taxon>
        <taxon>Tracheophyta</taxon>
        <taxon>Spermatophyta</taxon>
        <taxon>Magnoliopsida</taxon>
        <taxon>eudicotyledons</taxon>
        <taxon>Gunneridae</taxon>
        <taxon>Pentapetalae</taxon>
        <taxon>rosids</taxon>
        <taxon>Vitales</taxon>
        <taxon>Vitaceae</taxon>
        <taxon>Viteae</taxon>
        <taxon>Vitis</taxon>
    </lineage>
</organism>
<dbReference type="PANTHER" id="PTHR36032:SF1">
    <property type="entry name" value="PHOSPHOPANTOTHENATE--CYSTEINE LIGASE 2"/>
    <property type="match status" value="1"/>
</dbReference>
<comment type="caution">
    <text evidence="1">The sequence shown here is derived from an EMBL/GenBank/DDBJ whole genome shotgun (WGS) entry which is preliminary data.</text>
</comment>
<dbReference type="Proteomes" id="UP000288805">
    <property type="component" value="Unassembled WGS sequence"/>
</dbReference>
<dbReference type="EMBL" id="QGNW01000001">
    <property type="protein sequence ID" value="RVX23081.1"/>
    <property type="molecule type" value="Genomic_DNA"/>
</dbReference>
<protein>
    <submittedName>
        <fullName evidence="1">Uncharacterized protein</fullName>
    </submittedName>
</protein>
<dbReference type="PANTHER" id="PTHR36032">
    <property type="entry name" value="PHOSPHOPANTOTHENATE--CYSTEINE LIGASE 2"/>
    <property type="match status" value="1"/>
</dbReference>